<accession>A0AAV6W0N8</accession>
<protein>
    <submittedName>
        <fullName evidence="1">Uncharacterized protein</fullName>
    </submittedName>
</protein>
<reference evidence="1 2" key="1">
    <citation type="journal article" date="2022" name="Nat. Ecol. Evol.">
        <title>A masculinizing supergene underlies an exaggerated male reproductive morph in a spider.</title>
        <authorList>
            <person name="Hendrickx F."/>
            <person name="De Corte Z."/>
            <person name="Sonet G."/>
            <person name="Van Belleghem S.M."/>
            <person name="Kostlbacher S."/>
            <person name="Vangestel C."/>
        </authorList>
    </citation>
    <scope>NUCLEOTIDE SEQUENCE [LARGE SCALE GENOMIC DNA]</scope>
    <source>
        <strain evidence="1">W744_W776</strain>
    </source>
</reference>
<dbReference type="EMBL" id="JAFNEN010000003">
    <property type="protein sequence ID" value="KAG8201743.1"/>
    <property type="molecule type" value="Genomic_DNA"/>
</dbReference>
<dbReference type="AlphaFoldDB" id="A0AAV6W0N8"/>
<name>A0AAV6W0N8_9ARAC</name>
<dbReference type="Proteomes" id="UP000827092">
    <property type="component" value="Unassembled WGS sequence"/>
</dbReference>
<gene>
    <name evidence="1" type="ORF">JTE90_012803</name>
</gene>
<proteinExistence type="predicted"/>
<comment type="caution">
    <text evidence="1">The sequence shown here is derived from an EMBL/GenBank/DDBJ whole genome shotgun (WGS) entry which is preliminary data.</text>
</comment>
<evidence type="ECO:0000313" key="1">
    <source>
        <dbReference type="EMBL" id="KAG8201743.1"/>
    </source>
</evidence>
<sequence length="66" mass="7872">MEKRAFSTLEEEGEPGYELFSHLAKWKKRIFESNPFKESSPYLLSDDPAPLMTQKYRLFLMQRRDG</sequence>
<organism evidence="1 2">
    <name type="scientific">Oedothorax gibbosus</name>
    <dbReference type="NCBI Taxonomy" id="931172"/>
    <lineage>
        <taxon>Eukaryota</taxon>
        <taxon>Metazoa</taxon>
        <taxon>Ecdysozoa</taxon>
        <taxon>Arthropoda</taxon>
        <taxon>Chelicerata</taxon>
        <taxon>Arachnida</taxon>
        <taxon>Araneae</taxon>
        <taxon>Araneomorphae</taxon>
        <taxon>Entelegynae</taxon>
        <taxon>Araneoidea</taxon>
        <taxon>Linyphiidae</taxon>
        <taxon>Erigoninae</taxon>
        <taxon>Oedothorax</taxon>
    </lineage>
</organism>
<evidence type="ECO:0000313" key="2">
    <source>
        <dbReference type="Proteomes" id="UP000827092"/>
    </source>
</evidence>
<keyword evidence="2" id="KW-1185">Reference proteome</keyword>